<name>A0ABS1BNE0_9SPHI</name>
<keyword evidence="2 11" id="KW-0547">Nucleotide-binding</keyword>
<comment type="miscellaneous">
    <text evidence="11">In the RecBCD complex, RecB has a slow 3'-5' helicase, an exonuclease activity and loads RecA onto ssDNA, RecD has a fast 5'-3' helicase activity, while RecC stimulates the ATPase and processivity of the RecB helicase and contributes to recognition of the Chi site.</text>
</comment>
<keyword evidence="9 11" id="KW-0234">DNA repair</keyword>
<evidence type="ECO:0000256" key="10">
    <source>
        <dbReference type="ARBA" id="ARBA00023235"/>
    </source>
</evidence>
<protein>
    <recommendedName>
        <fullName evidence="11">RecBCD enzyme subunit RecD</fullName>
        <ecNumber evidence="11">5.6.2.3</ecNumber>
    </recommendedName>
    <alternativeName>
        <fullName evidence="11">DNA 5'-3' helicase subunit RecD</fullName>
    </alternativeName>
    <alternativeName>
        <fullName evidence="11">Exonuclease V subunit RecD</fullName>
        <shortName evidence="11">ExoV subunit RecD</shortName>
    </alternativeName>
    <alternativeName>
        <fullName evidence="11">Helicase/nuclease RecBCD subunit RecD</fullName>
    </alternativeName>
</protein>
<evidence type="ECO:0000256" key="8">
    <source>
        <dbReference type="ARBA" id="ARBA00023125"/>
    </source>
</evidence>
<evidence type="ECO:0000259" key="12">
    <source>
        <dbReference type="SMART" id="SM00382"/>
    </source>
</evidence>
<keyword evidence="8 11" id="KW-0238">DNA-binding</keyword>
<dbReference type="InterPro" id="IPR049550">
    <property type="entry name" value="RecD_N"/>
</dbReference>
<dbReference type="InterPro" id="IPR027417">
    <property type="entry name" value="P-loop_NTPase"/>
</dbReference>
<evidence type="ECO:0000256" key="7">
    <source>
        <dbReference type="ARBA" id="ARBA00022840"/>
    </source>
</evidence>
<dbReference type="EC" id="5.6.2.3" evidence="11"/>
<dbReference type="SUPFAM" id="SSF52540">
    <property type="entry name" value="P-loop containing nucleoside triphosphate hydrolases"/>
    <property type="match status" value="1"/>
</dbReference>
<dbReference type="Gene3D" id="3.40.50.300">
    <property type="entry name" value="P-loop containing nucleotide triphosphate hydrolases"/>
    <property type="match status" value="3"/>
</dbReference>
<dbReference type="Pfam" id="PF13538">
    <property type="entry name" value="UvrD_C_2"/>
    <property type="match status" value="1"/>
</dbReference>
<feature type="binding site" evidence="11">
    <location>
        <begin position="157"/>
        <end position="164"/>
    </location>
    <ligand>
        <name>ATP</name>
        <dbReference type="ChEBI" id="CHEBI:30616"/>
    </ligand>
</feature>
<gene>
    <name evidence="11 13" type="primary">recD</name>
    <name evidence="13" type="ORF">I5M32_15685</name>
</gene>
<comment type="similarity">
    <text evidence="11">Belongs to the RecD family.</text>
</comment>
<dbReference type="InterPro" id="IPR050534">
    <property type="entry name" value="Coronavir_polyprotein_1ab"/>
</dbReference>
<keyword evidence="10 11" id="KW-0413">Isomerase</keyword>
<dbReference type="RefSeq" id="WP_200588036.1">
    <property type="nucleotide sequence ID" value="NZ_JAEHFY010000030.1"/>
</dbReference>
<dbReference type="HAMAP" id="MF_01487">
    <property type="entry name" value="RecD"/>
    <property type="match status" value="1"/>
</dbReference>
<dbReference type="PANTHER" id="PTHR43788">
    <property type="entry name" value="DNA2/NAM7 HELICASE FAMILY MEMBER"/>
    <property type="match status" value="1"/>
</dbReference>
<dbReference type="CDD" id="cd17933">
    <property type="entry name" value="DEXSc_RecD-like"/>
    <property type="match status" value="1"/>
</dbReference>
<comment type="catalytic activity">
    <reaction evidence="11">
        <text>ATP + H2O = ADP + phosphate + H(+)</text>
        <dbReference type="Rhea" id="RHEA:13065"/>
        <dbReference type="ChEBI" id="CHEBI:15377"/>
        <dbReference type="ChEBI" id="CHEBI:15378"/>
        <dbReference type="ChEBI" id="CHEBI:30616"/>
        <dbReference type="ChEBI" id="CHEBI:43474"/>
        <dbReference type="ChEBI" id="CHEBI:456216"/>
        <dbReference type="EC" id="5.6.2.3"/>
    </reaction>
</comment>
<dbReference type="InterPro" id="IPR027785">
    <property type="entry name" value="UvrD-like_helicase_C"/>
</dbReference>
<dbReference type="CDD" id="cd18809">
    <property type="entry name" value="SF1_C_RecD"/>
    <property type="match status" value="1"/>
</dbReference>
<evidence type="ECO:0000256" key="9">
    <source>
        <dbReference type="ARBA" id="ARBA00023204"/>
    </source>
</evidence>
<dbReference type="InterPro" id="IPR006344">
    <property type="entry name" value="RecD"/>
</dbReference>
<keyword evidence="5 11" id="KW-0347">Helicase</keyword>
<dbReference type="PANTHER" id="PTHR43788:SF6">
    <property type="entry name" value="DNA HELICASE B"/>
    <property type="match status" value="1"/>
</dbReference>
<dbReference type="EMBL" id="JAEHFY010000030">
    <property type="protein sequence ID" value="MBK0384409.1"/>
    <property type="molecule type" value="Genomic_DNA"/>
</dbReference>
<accession>A0ABS1BNE0</accession>
<keyword evidence="4 11" id="KW-0378">Hydrolase</keyword>
<evidence type="ECO:0000313" key="14">
    <source>
        <dbReference type="Proteomes" id="UP000660024"/>
    </source>
</evidence>
<dbReference type="Gene3D" id="1.10.10.1020">
    <property type="entry name" value="RecBCD complex, subunit RecD, N-terminal domain"/>
    <property type="match status" value="1"/>
</dbReference>
<comment type="function">
    <text evidence="11">A helicase/nuclease that prepares dsDNA breaks (DSB) for recombinational DNA repair. Binds to DSBs and unwinds DNA via a highly rapid and processive ATP-dependent bidirectional helicase activity. Unwinds dsDNA until it encounters a Chi (crossover hotspot instigator) sequence from the 3' direction. Cuts ssDNA a few nucleotides 3' to the Chi site. The properties and activities of the enzyme are changed at Chi. The Chi-altered holoenzyme produces a long 3'-ssDNA overhang and facilitates RecA-binding to the ssDNA for homologous DNA recombination and repair. Holoenzyme degrades any linearized DNA that is unable to undergo homologous recombination. In the holoenzyme this subunit has ssDNA-dependent ATPase and 5'-3' helicase activity. When added to pre-assembled RecBC greatly stimulates nuclease activity and augments holoenzyme processivity. Negatively regulates the RecA-loading ability of RecBCD.</text>
</comment>
<dbReference type="Pfam" id="PF21185">
    <property type="entry name" value="RecD_N"/>
    <property type="match status" value="1"/>
</dbReference>
<keyword evidence="6 11" id="KW-0269">Exonuclease</keyword>
<feature type="domain" description="AAA+ ATPase" evidence="12">
    <location>
        <begin position="149"/>
        <end position="348"/>
    </location>
</feature>
<proteinExistence type="inferred from homology"/>
<dbReference type="Proteomes" id="UP000660024">
    <property type="component" value="Unassembled WGS sequence"/>
</dbReference>
<evidence type="ECO:0000256" key="6">
    <source>
        <dbReference type="ARBA" id="ARBA00022839"/>
    </source>
</evidence>
<evidence type="ECO:0000256" key="3">
    <source>
        <dbReference type="ARBA" id="ARBA00022763"/>
    </source>
</evidence>
<keyword evidence="14" id="KW-1185">Reference proteome</keyword>
<comment type="caution">
    <text evidence="13">The sequence shown here is derived from an EMBL/GenBank/DDBJ whole genome shotgun (WGS) entry which is preliminary data.</text>
</comment>
<evidence type="ECO:0000256" key="11">
    <source>
        <dbReference type="HAMAP-Rule" id="MF_01487"/>
    </source>
</evidence>
<evidence type="ECO:0000256" key="1">
    <source>
        <dbReference type="ARBA" id="ARBA00022722"/>
    </source>
</evidence>
<dbReference type="GO" id="GO:0008854">
    <property type="term" value="F:exodeoxyribonuclease V activity"/>
    <property type="evidence" value="ECO:0007669"/>
    <property type="project" value="UniProtKB-EC"/>
</dbReference>
<keyword evidence="1 11" id="KW-0540">Nuclease</keyword>
<evidence type="ECO:0000256" key="5">
    <source>
        <dbReference type="ARBA" id="ARBA00022806"/>
    </source>
</evidence>
<dbReference type="InterPro" id="IPR041851">
    <property type="entry name" value="RecD_N_sf"/>
</dbReference>
<evidence type="ECO:0000256" key="4">
    <source>
        <dbReference type="ARBA" id="ARBA00022801"/>
    </source>
</evidence>
<dbReference type="NCBIfam" id="TIGR01447">
    <property type="entry name" value="recD"/>
    <property type="match status" value="1"/>
</dbReference>
<keyword evidence="3 11" id="KW-0227">DNA damage</keyword>
<evidence type="ECO:0000256" key="2">
    <source>
        <dbReference type="ARBA" id="ARBA00022741"/>
    </source>
</evidence>
<reference evidence="13 14" key="1">
    <citation type="submission" date="2020-12" db="EMBL/GenBank/DDBJ databases">
        <title>Bacterial novel species Pedobacter sp. SD-b isolated from soil.</title>
        <authorList>
            <person name="Jung H.-Y."/>
        </authorList>
    </citation>
    <scope>NUCLEOTIDE SEQUENCE [LARGE SCALE GENOMIC DNA]</scope>
    <source>
        <strain evidence="13 14">SD-b</strain>
    </source>
</reference>
<comment type="subunit">
    <text evidence="11">Heterotrimer of RecB, RecC and RecD. All subunits contribute to DNA-binding.</text>
</comment>
<evidence type="ECO:0000313" key="13">
    <source>
        <dbReference type="EMBL" id="MBK0384409.1"/>
    </source>
</evidence>
<sequence length="591" mass="67135">MQTFNDVHLQFASFFKSQNLQPYAYLVSKKLAQGNICLNLGEQITEKEELLSYFNIDQLSIDKVKKEKMVSLKGEEKQPFILHQNRLYLQRYFNYESKILESINRFKNDSEEARRINQLETHQVFIKSLFPSSPNINNWQLVAAVNSFINNFTIITGGPGTGKTTTVAKILAILYKLNPDLKVALAAPTGKAAARMAESLKQAKLKVDDKIQEKFRHLQPATIHRLLGYIPDSPYFKHNSENPLLVDVLIVDESSMIDVALFSKLLDAVDENTKLILLGDKDQLASVEAGSLFGDLCLAQKELNVFDDKRTTLINNLIDEESARIPITKIDGDIKHPLFQRIIELRHSYRFSNKEEIGLFSKAIINNDENVIKGFINKKENGQVTIDTEFNPSIFNNFVSGYEDYIKEPNTKQALKKLNNLRVLCAIREGEQGLYLTNRRIENYLSDKNLITKGLEFYLHRPIMITKNNYALGLFNGDIGIIREDENKVLRAFFENSEGEIVSVLPGLLAEVETVFAMTIHKSQGSEFDKVLIILPQTENIHILTRELLYTGLTRAKEKVVLQATEAVILESAAAKVERASGINQRFLSDE</sequence>
<dbReference type="Pfam" id="PF13245">
    <property type="entry name" value="AAA_19"/>
    <property type="match status" value="1"/>
</dbReference>
<organism evidence="13 14">
    <name type="scientific">Pedobacter segetis</name>
    <dbReference type="NCBI Taxonomy" id="2793069"/>
    <lineage>
        <taxon>Bacteria</taxon>
        <taxon>Pseudomonadati</taxon>
        <taxon>Bacteroidota</taxon>
        <taxon>Sphingobacteriia</taxon>
        <taxon>Sphingobacteriales</taxon>
        <taxon>Sphingobacteriaceae</taxon>
        <taxon>Pedobacter</taxon>
    </lineage>
</organism>
<dbReference type="InterPro" id="IPR003593">
    <property type="entry name" value="AAA+_ATPase"/>
</dbReference>
<dbReference type="SMART" id="SM00382">
    <property type="entry name" value="AAA"/>
    <property type="match status" value="1"/>
</dbReference>
<keyword evidence="7 11" id="KW-0067">ATP-binding</keyword>